<name>A0AAQ3WI37_PASNO</name>
<feature type="compositionally biased region" description="Low complexity" evidence="1">
    <location>
        <begin position="228"/>
        <end position="244"/>
    </location>
</feature>
<dbReference type="SUPFAM" id="SSF81383">
    <property type="entry name" value="F-box domain"/>
    <property type="match status" value="1"/>
</dbReference>
<dbReference type="InterPro" id="IPR053781">
    <property type="entry name" value="F-box_AtFBL13-like"/>
</dbReference>
<dbReference type="Proteomes" id="UP001341281">
    <property type="component" value="Chromosome 03"/>
</dbReference>
<feature type="region of interest" description="Disordered" evidence="1">
    <location>
        <begin position="517"/>
        <end position="542"/>
    </location>
</feature>
<gene>
    <name evidence="3" type="ORF">U9M48_012432</name>
</gene>
<organism evidence="3 4">
    <name type="scientific">Paspalum notatum var. saurae</name>
    <dbReference type="NCBI Taxonomy" id="547442"/>
    <lineage>
        <taxon>Eukaryota</taxon>
        <taxon>Viridiplantae</taxon>
        <taxon>Streptophyta</taxon>
        <taxon>Embryophyta</taxon>
        <taxon>Tracheophyta</taxon>
        <taxon>Spermatophyta</taxon>
        <taxon>Magnoliopsida</taxon>
        <taxon>Liliopsida</taxon>
        <taxon>Poales</taxon>
        <taxon>Poaceae</taxon>
        <taxon>PACMAD clade</taxon>
        <taxon>Panicoideae</taxon>
        <taxon>Andropogonodae</taxon>
        <taxon>Paspaleae</taxon>
        <taxon>Paspalinae</taxon>
        <taxon>Paspalum</taxon>
    </lineage>
</organism>
<dbReference type="Pfam" id="PF24758">
    <property type="entry name" value="LRR_At5g56370"/>
    <property type="match status" value="3"/>
</dbReference>
<dbReference type="InterPro" id="IPR006566">
    <property type="entry name" value="FBD"/>
</dbReference>
<proteinExistence type="predicted"/>
<protein>
    <recommendedName>
        <fullName evidence="2">F-box domain-containing protein</fullName>
    </recommendedName>
</protein>
<feature type="compositionally biased region" description="Low complexity" evidence="1">
    <location>
        <begin position="517"/>
        <end position="530"/>
    </location>
</feature>
<dbReference type="CDD" id="cd22160">
    <property type="entry name" value="F-box_AtFBL13-like"/>
    <property type="match status" value="1"/>
</dbReference>
<reference evidence="3 4" key="1">
    <citation type="submission" date="2024-02" db="EMBL/GenBank/DDBJ databases">
        <title>High-quality chromosome-scale genome assembly of Pensacola bahiagrass (Paspalum notatum Flugge var. saurae).</title>
        <authorList>
            <person name="Vega J.M."/>
            <person name="Podio M."/>
            <person name="Orjuela J."/>
            <person name="Siena L.A."/>
            <person name="Pessino S.C."/>
            <person name="Combes M.C."/>
            <person name="Mariac C."/>
            <person name="Albertini E."/>
            <person name="Pupilli F."/>
            <person name="Ortiz J.P.A."/>
            <person name="Leblanc O."/>
        </authorList>
    </citation>
    <scope>NUCLEOTIDE SEQUENCE [LARGE SCALE GENOMIC DNA]</scope>
    <source>
        <strain evidence="3">R1</strain>
        <tissue evidence="3">Leaf</tissue>
    </source>
</reference>
<dbReference type="PANTHER" id="PTHR32141:SF168">
    <property type="entry name" value="OS12G0595200 PROTEIN"/>
    <property type="match status" value="1"/>
</dbReference>
<keyword evidence="4" id="KW-1185">Reference proteome</keyword>
<feature type="region of interest" description="Disordered" evidence="1">
    <location>
        <begin position="225"/>
        <end position="247"/>
    </location>
</feature>
<feature type="region of interest" description="Disordered" evidence="1">
    <location>
        <begin position="488"/>
        <end position="507"/>
    </location>
</feature>
<dbReference type="PANTHER" id="PTHR32141">
    <property type="match status" value="1"/>
</dbReference>
<evidence type="ECO:0000313" key="3">
    <source>
        <dbReference type="EMBL" id="WVZ62721.1"/>
    </source>
</evidence>
<dbReference type="InterPro" id="IPR055302">
    <property type="entry name" value="F-box_dom-containing"/>
</dbReference>
<evidence type="ECO:0000259" key="2">
    <source>
        <dbReference type="PROSITE" id="PS50181"/>
    </source>
</evidence>
<dbReference type="Pfam" id="PF08387">
    <property type="entry name" value="FBD"/>
    <property type="match status" value="2"/>
</dbReference>
<dbReference type="InterPro" id="IPR032675">
    <property type="entry name" value="LRR_dom_sf"/>
</dbReference>
<evidence type="ECO:0000313" key="4">
    <source>
        <dbReference type="Proteomes" id="UP001341281"/>
    </source>
</evidence>
<dbReference type="InterPro" id="IPR055411">
    <property type="entry name" value="LRR_FXL15/At3g58940/PEG3-like"/>
</dbReference>
<dbReference type="Gene3D" id="3.80.10.10">
    <property type="entry name" value="Ribonuclease Inhibitor"/>
    <property type="match status" value="1"/>
</dbReference>
<dbReference type="InterPro" id="IPR001810">
    <property type="entry name" value="F-box_dom"/>
</dbReference>
<accession>A0AAQ3WI37</accession>
<dbReference type="PROSITE" id="PS50181">
    <property type="entry name" value="FBOX"/>
    <property type="match status" value="1"/>
</dbReference>
<dbReference type="EMBL" id="CP144747">
    <property type="protein sequence ID" value="WVZ62721.1"/>
    <property type="molecule type" value="Genomic_DNA"/>
</dbReference>
<sequence length="938" mass="104212">MPKSSRDRSHHRLSLQDSNNQLTGSLFIPAHPSLNFSFAANAGSLLPNTYQSEKVVPDPDSPVLHSSHHATIHAKASLRLAAGKAMEEDAATAAKKIKPDAIDGQGPPEIGNSAGGDESLDFIGRLPDEVLGTIISLLPTKDGARKQAVSRRWRPLWRAAPLNLDAGCDLTRQDRKCVLFVSKILADHPGPALCFKLPGFRLRNRYASATTSRTGCSGTRCRRRRCASRPPSASPASAPATSPTRWRRRSGFPQLTMYAVAVSQDALHSMLSGCPVLESFLLESNLGVGCLRIKSSSLRSFGFSVSCGNRGQNPIPLKELIIEDAPCLERLLPLDSNDGRSLKMISLSLTTSMRTVKILALDSCGPNLNSVVDFLRCFPCVQKLYILSQLTKDMKNKRTYNPLDPIECLETHLTEVVLYNYWGMRPDVDFAKFIILNAKVLKKMLFGAINNGNAKWMASQRRILQLDNRSAKDARFIFRRDRLLHPPVPPKRGNSIESGAKNRRGVATERAKAVWTSSAASPTRFSAPSSPSSPPRTAPATQALSRRWRPLWRSAPLNLQVDYGLSGQERRRIVAVSKILSDHPGPARRLDLRSIRLRDRYARIDGWLRSQALTGLREIEFGYHIDIEERTVPYPLPLPPSVFRFAPTLCVATISDCDFPSQMAPSLNFPYLKKLTLSEVTMSEDALHSMLSGCPVLENLCLDGNVGVGCLRISSPTLRSIGFRVRLQHYDREIGLVTIRVMQAPILEILGILSPSISKLVLGTTVFQGMIAISLTTSMRTVKVLALDSLGPNLDSVVEFLKCFPCVEKLYITSRLQKSMKNARSYNPLDPIECLEFHLKKVVITNYWGMRPDVDFAKFFVLNARVIRKMILESLTTATISGWLINVDDFDWTTKLHQALNLHLYLIVTTCPAPVLHFRRLIPLSGIIRNVSLGMLEY</sequence>
<dbReference type="SUPFAM" id="SSF52047">
    <property type="entry name" value="RNI-like"/>
    <property type="match status" value="1"/>
</dbReference>
<evidence type="ECO:0000256" key="1">
    <source>
        <dbReference type="SAM" id="MobiDB-lite"/>
    </source>
</evidence>
<dbReference type="Gene3D" id="1.20.1280.50">
    <property type="match status" value="1"/>
</dbReference>
<dbReference type="InterPro" id="IPR036047">
    <property type="entry name" value="F-box-like_dom_sf"/>
</dbReference>
<dbReference type="AlphaFoldDB" id="A0AAQ3WI37"/>
<feature type="domain" description="F-box" evidence="2">
    <location>
        <begin position="120"/>
        <end position="156"/>
    </location>
</feature>